<feature type="region of interest" description="Disordered" evidence="8">
    <location>
        <begin position="26"/>
        <end position="110"/>
    </location>
</feature>
<dbReference type="Gene3D" id="3.90.430.10">
    <property type="entry name" value="Copper fist DNA-binding domain"/>
    <property type="match status" value="1"/>
</dbReference>
<dbReference type="InterPro" id="IPR001083">
    <property type="entry name" value="Cu_fist_DNA-bd_dom"/>
</dbReference>
<keyword evidence="5" id="KW-0805">Transcription regulation</keyword>
<evidence type="ECO:0000256" key="4">
    <source>
        <dbReference type="ARBA" id="ARBA00023008"/>
    </source>
</evidence>
<sequence length="131" mass="13732">MSCEPCIRGHRSTKCTHANERLMVPVRKPGRPLSACPHPRDQPSPPPMHGLGDQISDTRINGYANGHGSLNQVLESPLETPTEVENGQVDPSINGNSCAPSAPESSAHVGNAVTNGGHLYSIGASPAYTST</sequence>
<evidence type="ECO:0000313" key="10">
    <source>
        <dbReference type="EMBL" id="RAL59213.1"/>
    </source>
</evidence>
<evidence type="ECO:0000259" key="9">
    <source>
        <dbReference type="PROSITE" id="PS50073"/>
    </source>
</evidence>
<dbReference type="Pfam" id="PF00649">
    <property type="entry name" value="Copper-fist"/>
    <property type="match status" value="1"/>
</dbReference>
<dbReference type="PANTHER" id="PTHR28088">
    <property type="entry name" value="TRANSCRIPTIONAL ACTIVATOR HAA1-RELATED"/>
    <property type="match status" value="1"/>
</dbReference>
<dbReference type="GO" id="GO:0005507">
    <property type="term" value="F:copper ion binding"/>
    <property type="evidence" value="ECO:0007669"/>
    <property type="project" value="InterPro"/>
</dbReference>
<evidence type="ECO:0000256" key="8">
    <source>
        <dbReference type="SAM" id="MobiDB-lite"/>
    </source>
</evidence>
<dbReference type="PROSITE" id="PS50073">
    <property type="entry name" value="COPPER_FIST_2"/>
    <property type="match status" value="1"/>
</dbReference>
<dbReference type="Proteomes" id="UP000249056">
    <property type="component" value="Unassembled WGS sequence"/>
</dbReference>
<dbReference type="SUPFAM" id="SSF57879">
    <property type="entry name" value="Zinc domain conserved in yeast copper-regulated transcription factors"/>
    <property type="match status" value="1"/>
</dbReference>
<evidence type="ECO:0000256" key="2">
    <source>
        <dbReference type="ARBA" id="ARBA00022723"/>
    </source>
</evidence>
<dbReference type="FunFam" id="3.90.430.10:FF:000001">
    <property type="entry name" value="Copper fist DNA-binding protein"/>
    <property type="match status" value="1"/>
</dbReference>
<comment type="subcellular location">
    <subcellularLocation>
        <location evidence="1">Nucleus</location>
    </subcellularLocation>
</comment>
<dbReference type="SMART" id="SM00412">
    <property type="entry name" value="Cu_FIST"/>
    <property type="match status" value="1"/>
</dbReference>
<dbReference type="GO" id="GO:0000981">
    <property type="term" value="F:DNA-binding transcription factor activity, RNA polymerase II-specific"/>
    <property type="evidence" value="ECO:0007669"/>
    <property type="project" value="TreeGrafter"/>
</dbReference>
<feature type="compositionally biased region" description="Polar residues" evidence="8">
    <location>
        <begin position="83"/>
        <end position="99"/>
    </location>
</feature>
<dbReference type="GO" id="GO:0000978">
    <property type="term" value="F:RNA polymerase II cis-regulatory region sequence-specific DNA binding"/>
    <property type="evidence" value="ECO:0007669"/>
    <property type="project" value="TreeGrafter"/>
</dbReference>
<keyword evidence="7" id="KW-0539">Nucleus</keyword>
<keyword evidence="11" id="KW-1185">Reference proteome</keyword>
<dbReference type="PRINTS" id="PR00617">
    <property type="entry name" value="COPPERFIST"/>
</dbReference>
<evidence type="ECO:0000256" key="3">
    <source>
        <dbReference type="ARBA" id="ARBA00022833"/>
    </source>
</evidence>
<evidence type="ECO:0000256" key="7">
    <source>
        <dbReference type="ARBA" id="ARBA00023242"/>
    </source>
</evidence>
<comment type="caution">
    <text evidence="10">The sequence shown here is derived from an EMBL/GenBank/DDBJ whole genome shotgun (WGS) entry which is preliminary data.</text>
</comment>
<dbReference type="InterPro" id="IPR036395">
    <property type="entry name" value="Cu_fist_DNA-bd_dom_sf"/>
</dbReference>
<feature type="domain" description="Copper-fist" evidence="9">
    <location>
        <begin position="1"/>
        <end position="33"/>
    </location>
</feature>
<reference evidence="10 11" key="1">
    <citation type="submission" date="2018-06" db="EMBL/GenBank/DDBJ databases">
        <title>Genome Sequence of the Brown Rot Fungal Pathogen Monilinia fructigena.</title>
        <authorList>
            <person name="Landi L."/>
            <person name="De Miccolis Angelini R.M."/>
            <person name="Pollastro S."/>
            <person name="Abate D."/>
            <person name="Faretra F."/>
            <person name="Romanazzi G."/>
        </authorList>
    </citation>
    <scope>NUCLEOTIDE SEQUENCE [LARGE SCALE GENOMIC DNA]</scope>
    <source>
        <strain evidence="10 11">Mfrg269</strain>
    </source>
</reference>
<keyword evidence="2" id="KW-0479">Metal-binding</keyword>
<keyword evidence="4" id="KW-0186">Copper</keyword>
<dbReference type="PANTHER" id="PTHR28088:SF9">
    <property type="entry name" value="TRANSCRIPTION FACTOR GRISEA, PUTATIVE (AFU_ORTHOLOGUE AFUA_1G13190)-RELATED"/>
    <property type="match status" value="1"/>
</dbReference>
<dbReference type="EMBL" id="QKRW01000057">
    <property type="protein sequence ID" value="RAL59213.1"/>
    <property type="molecule type" value="Genomic_DNA"/>
</dbReference>
<keyword evidence="3" id="KW-0862">Zinc</keyword>
<evidence type="ECO:0000256" key="5">
    <source>
        <dbReference type="ARBA" id="ARBA00023015"/>
    </source>
</evidence>
<evidence type="ECO:0000256" key="6">
    <source>
        <dbReference type="ARBA" id="ARBA00023163"/>
    </source>
</evidence>
<dbReference type="SMART" id="SM01090">
    <property type="entry name" value="Copper-fist"/>
    <property type="match status" value="1"/>
</dbReference>
<keyword evidence="6" id="KW-0804">Transcription</keyword>
<dbReference type="AlphaFoldDB" id="A0A395IIP0"/>
<protein>
    <recommendedName>
        <fullName evidence="9">Copper-fist domain-containing protein</fullName>
    </recommendedName>
</protein>
<dbReference type="OrthoDB" id="5600085at2759"/>
<evidence type="ECO:0000313" key="11">
    <source>
        <dbReference type="Proteomes" id="UP000249056"/>
    </source>
</evidence>
<proteinExistence type="predicted"/>
<dbReference type="GO" id="GO:0006879">
    <property type="term" value="P:intracellular iron ion homeostasis"/>
    <property type="evidence" value="ECO:0007669"/>
    <property type="project" value="TreeGrafter"/>
</dbReference>
<accession>A0A395IIP0</accession>
<dbReference type="GO" id="GO:0005634">
    <property type="term" value="C:nucleus"/>
    <property type="evidence" value="ECO:0007669"/>
    <property type="project" value="UniProtKB-SubCell"/>
</dbReference>
<evidence type="ECO:0000256" key="1">
    <source>
        <dbReference type="ARBA" id="ARBA00004123"/>
    </source>
</evidence>
<gene>
    <name evidence="10" type="ORF">DID88_006668</name>
</gene>
<organism evidence="10 11">
    <name type="scientific">Monilinia fructigena</name>
    <dbReference type="NCBI Taxonomy" id="38457"/>
    <lineage>
        <taxon>Eukaryota</taxon>
        <taxon>Fungi</taxon>
        <taxon>Dikarya</taxon>
        <taxon>Ascomycota</taxon>
        <taxon>Pezizomycotina</taxon>
        <taxon>Leotiomycetes</taxon>
        <taxon>Helotiales</taxon>
        <taxon>Sclerotiniaceae</taxon>
        <taxon>Monilinia</taxon>
    </lineage>
</organism>
<dbReference type="InterPro" id="IPR051763">
    <property type="entry name" value="Copper_Homeo_Regul"/>
</dbReference>
<dbReference type="GO" id="GO:0045944">
    <property type="term" value="P:positive regulation of transcription by RNA polymerase II"/>
    <property type="evidence" value="ECO:0007669"/>
    <property type="project" value="TreeGrafter"/>
</dbReference>
<name>A0A395IIP0_9HELO</name>
<dbReference type="GO" id="GO:0006878">
    <property type="term" value="P:intracellular copper ion homeostasis"/>
    <property type="evidence" value="ECO:0007669"/>
    <property type="project" value="TreeGrafter"/>
</dbReference>